<protein>
    <submittedName>
        <fullName evidence="4">G_PROTEIN_RECEP_F1_2 domain-containing protein</fullName>
    </submittedName>
</protein>
<evidence type="ECO:0000256" key="1">
    <source>
        <dbReference type="SAM" id="Phobius"/>
    </source>
</evidence>
<dbReference type="Proteomes" id="UP000274131">
    <property type="component" value="Unassembled WGS sequence"/>
</dbReference>
<dbReference type="AlphaFoldDB" id="A0A0N4VKX4"/>
<gene>
    <name evidence="2" type="ORF">EVEC_LOCUS10820</name>
</gene>
<accession>A0A0N4VKX4</accession>
<evidence type="ECO:0000313" key="4">
    <source>
        <dbReference type="WBParaSite" id="EVEC_0001152101-mRNA-1"/>
    </source>
</evidence>
<feature type="transmembrane region" description="Helical" evidence="1">
    <location>
        <begin position="28"/>
        <end position="50"/>
    </location>
</feature>
<dbReference type="Pfam" id="PF04789">
    <property type="entry name" value="DUF621"/>
    <property type="match status" value="1"/>
</dbReference>
<dbReference type="InterPro" id="IPR006874">
    <property type="entry name" value="DUF621"/>
</dbReference>
<dbReference type="WBParaSite" id="EVEC_0001152101-mRNA-1">
    <property type="protein sequence ID" value="EVEC_0001152101-mRNA-1"/>
    <property type="gene ID" value="EVEC_0001152101"/>
</dbReference>
<sequence>MDYNSLKSVRDCFVKAEGVDSYRLAHGLILSAATGIGIISCLLLLAVFYICRAQTRFSTFKLFLSLNIAAIVYHVAGCIVMLPCTFTDCQFYSDNVIVSLAWLDTLGYYSSMFTNFLIAVERISMFHCTKLHQWIEDRRLLYISIAWMIGCAITVGTTSMKCFKRSAL</sequence>
<name>A0A0N4VKX4_ENTVE</name>
<keyword evidence="1" id="KW-0472">Membrane</keyword>
<dbReference type="EMBL" id="UXUI01011235">
    <property type="protein sequence ID" value="VDD96069.1"/>
    <property type="molecule type" value="Genomic_DNA"/>
</dbReference>
<proteinExistence type="predicted"/>
<keyword evidence="3" id="KW-1185">Reference proteome</keyword>
<keyword evidence="1" id="KW-1133">Transmembrane helix</keyword>
<dbReference type="Gene3D" id="1.20.1070.10">
    <property type="entry name" value="Rhodopsin 7-helix transmembrane proteins"/>
    <property type="match status" value="1"/>
</dbReference>
<keyword evidence="1" id="KW-0812">Transmembrane</keyword>
<reference evidence="4" key="1">
    <citation type="submission" date="2017-02" db="UniProtKB">
        <authorList>
            <consortium name="WormBaseParasite"/>
        </authorList>
    </citation>
    <scope>IDENTIFICATION</scope>
</reference>
<organism evidence="4">
    <name type="scientific">Enterobius vermicularis</name>
    <name type="common">Human pinworm</name>
    <dbReference type="NCBI Taxonomy" id="51028"/>
    <lineage>
        <taxon>Eukaryota</taxon>
        <taxon>Metazoa</taxon>
        <taxon>Ecdysozoa</taxon>
        <taxon>Nematoda</taxon>
        <taxon>Chromadorea</taxon>
        <taxon>Rhabditida</taxon>
        <taxon>Spirurina</taxon>
        <taxon>Oxyuridomorpha</taxon>
        <taxon>Oxyuroidea</taxon>
        <taxon>Oxyuridae</taxon>
        <taxon>Enterobius</taxon>
    </lineage>
</organism>
<feature type="transmembrane region" description="Helical" evidence="1">
    <location>
        <begin position="102"/>
        <end position="120"/>
    </location>
</feature>
<dbReference type="SUPFAM" id="SSF81321">
    <property type="entry name" value="Family A G protein-coupled receptor-like"/>
    <property type="match status" value="1"/>
</dbReference>
<evidence type="ECO:0000313" key="2">
    <source>
        <dbReference type="EMBL" id="VDD96069.1"/>
    </source>
</evidence>
<evidence type="ECO:0000313" key="3">
    <source>
        <dbReference type="Proteomes" id="UP000274131"/>
    </source>
</evidence>
<feature type="transmembrane region" description="Helical" evidence="1">
    <location>
        <begin position="62"/>
        <end position="82"/>
    </location>
</feature>
<feature type="transmembrane region" description="Helical" evidence="1">
    <location>
        <begin position="140"/>
        <end position="160"/>
    </location>
</feature>
<reference evidence="2 3" key="2">
    <citation type="submission" date="2018-10" db="EMBL/GenBank/DDBJ databases">
        <authorList>
            <consortium name="Pathogen Informatics"/>
        </authorList>
    </citation>
    <scope>NUCLEOTIDE SEQUENCE [LARGE SCALE GENOMIC DNA]</scope>
</reference>